<dbReference type="CDD" id="cd06661">
    <property type="entry name" value="GGCT_like"/>
    <property type="match status" value="1"/>
</dbReference>
<dbReference type="SUPFAM" id="SSF110857">
    <property type="entry name" value="Gamma-glutamyl cyclotransferase-like"/>
    <property type="match status" value="1"/>
</dbReference>
<name>A0A3N1M9A9_9PROT</name>
<dbReference type="InterPro" id="IPR013024">
    <property type="entry name" value="GGCT-like"/>
</dbReference>
<sequence length="159" mass="17208">MRFFFYGTLLDADLRRTLCGPAADAWTLARAELAGYRRGRSRGRTYPFLVADPAGVVAGVVADGLDATAAAILTLYEGSGYRLARLAPAGADGPVDSWVFLPRRRVVADLSWMLDDWVVRHKAPTLLRIAAWRAALPAAELAQAELRWRGRGQTGGPAA</sequence>
<dbReference type="InterPro" id="IPR036568">
    <property type="entry name" value="GGCT-like_sf"/>
</dbReference>
<feature type="domain" description="Gamma-glutamylcyclotransferase AIG2-like" evidence="3">
    <location>
        <begin position="3"/>
        <end position="108"/>
    </location>
</feature>
<reference evidence="4 5" key="1">
    <citation type="submission" date="2018-11" db="EMBL/GenBank/DDBJ databases">
        <title>Genomic Encyclopedia of Type Strains, Phase IV (KMG-IV): sequencing the most valuable type-strain genomes for metagenomic binning, comparative biology and taxonomic classification.</title>
        <authorList>
            <person name="Goeker M."/>
        </authorList>
    </citation>
    <scope>NUCLEOTIDE SEQUENCE [LARGE SCALE GENOMIC DNA]</scope>
    <source>
        <strain evidence="4 5">DSM 5900</strain>
    </source>
</reference>
<gene>
    <name evidence="4" type="ORF">EDC65_2069</name>
</gene>
<dbReference type="PANTHER" id="PTHR31544:SF4">
    <property type="entry name" value="GAMMA-GLUTAMYLCYCLOTRANSFERASE-RELATED"/>
    <property type="match status" value="1"/>
</dbReference>
<dbReference type="AlphaFoldDB" id="A0A3N1M9A9"/>
<dbReference type="EMBL" id="RJKX01000013">
    <property type="protein sequence ID" value="ROQ00273.1"/>
    <property type="molecule type" value="Genomic_DNA"/>
</dbReference>
<protein>
    <recommendedName>
        <fullName evidence="2">Putative gamma-glutamylcyclotransferase</fullName>
    </recommendedName>
</protein>
<dbReference type="InterPro" id="IPR045038">
    <property type="entry name" value="AIG2-like"/>
</dbReference>
<evidence type="ECO:0000313" key="4">
    <source>
        <dbReference type="EMBL" id="ROQ00273.1"/>
    </source>
</evidence>
<evidence type="ECO:0000256" key="2">
    <source>
        <dbReference type="ARBA" id="ARBA00030602"/>
    </source>
</evidence>
<dbReference type="Gene3D" id="3.10.490.10">
    <property type="entry name" value="Gamma-glutamyl cyclotransferase-like"/>
    <property type="match status" value="1"/>
</dbReference>
<dbReference type="GO" id="GO:0016740">
    <property type="term" value="F:transferase activity"/>
    <property type="evidence" value="ECO:0007669"/>
    <property type="project" value="UniProtKB-KW"/>
</dbReference>
<dbReference type="RefSeq" id="WP_123689569.1">
    <property type="nucleotide sequence ID" value="NZ_AP019700.1"/>
</dbReference>
<dbReference type="PANTHER" id="PTHR31544">
    <property type="entry name" value="AIG2-LIKE PROTEIN D"/>
    <property type="match status" value="1"/>
</dbReference>
<comment type="caution">
    <text evidence="4">The sequence shown here is derived from an EMBL/GenBank/DDBJ whole genome shotgun (WGS) entry which is preliminary data.</text>
</comment>
<accession>A0A3N1M9A9</accession>
<organism evidence="4 5">
    <name type="scientific">Stella humosa</name>
    <dbReference type="NCBI Taxonomy" id="94"/>
    <lineage>
        <taxon>Bacteria</taxon>
        <taxon>Pseudomonadati</taxon>
        <taxon>Pseudomonadota</taxon>
        <taxon>Alphaproteobacteria</taxon>
        <taxon>Rhodospirillales</taxon>
        <taxon>Stellaceae</taxon>
        <taxon>Stella</taxon>
    </lineage>
</organism>
<keyword evidence="5" id="KW-1185">Reference proteome</keyword>
<dbReference type="InterPro" id="IPR009288">
    <property type="entry name" value="AIG2-like_dom"/>
</dbReference>
<evidence type="ECO:0000313" key="5">
    <source>
        <dbReference type="Proteomes" id="UP000278222"/>
    </source>
</evidence>
<proteinExistence type="predicted"/>
<evidence type="ECO:0000256" key="1">
    <source>
        <dbReference type="ARBA" id="ARBA00022679"/>
    </source>
</evidence>
<dbReference type="Proteomes" id="UP000278222">
    <property type="component" value="Unassembled WGS sequence"/>
</dbReference>
<keyword evidence="1 4" id="KW-0808">Transferase</keyword>
<evidence type="ECO:0000259" key="3">
    <source>
        <dbReference type="Pfam" id="PF06094"/>
    </source>
</evidence>
<dbReference type="Pfam" id="PF06094">
    <property type="entry name" value="GGACT"/>
    <property type="match status" value="1"/>
</dbReference>
<dbReference type="OrthoDB" id="8478759at2"/>